<evidence type="ECO:0000313" key="6">
    <source>
        <dbReference type="EMBL" id="SMR46115.1"/>
    </source>
</evidence>
<evidence type="ECO:0000256" key="2">
    <source>
        <dbReference type="ARBA" id="ARBA00022692"/>
    </source>
</evidence>
<dbReference type="InterPro" id="IPR050360">
    <property type="entry name" value="MFS_Sugar_Transporters"/>
</dbReference>
<dbReference type="GO" id="GO:0005351">
    <property type="term" value="F:carbohydrate:proton symporter activity"/>
    <property type="evidence" value="ECO:0007669"/>
    <property type="project" value="TreeGrafter"/>
</dbReference>
<proteinExistence type="predicted"/>
<dbReference type="InterPro" id="IPR036259">
    <property type="entry name" value="MFS_trans_sf"/>
</dbReference>
<dbReference type="GO" id="GO:0016020">
    <property type="term" value="C:membrane"/>
    <property type="evidence" value="ECO:0007669"/>
    <property type="project" value="UniProtKB-SubCell"/>
</dbReference>
<evidence type="ECO:0000313" key="7">
    <source>
        <dbReference type="Proteomes" id="UP000245764"/>
    </source>
</evidence>
<feature type="transmembrane region" description="Helical" evidence="5">
    <location>
        <begin position="174"/>
        <end position="196"/>
    </location>
</feature>
<reference evidence="7" key="1">
    <citation type="submission" date="2017-05" db="EMBL/GenBank/DDBJ databases">
        <authorList>
            <person name="Song R."/>
            <person name="Chenine A.L."/>
            <person name="Ruprecht R.M."/>
        </authorList>
    </citation>
    <scope>NUCLEOTIDE SEQUENCE [LARGE SCALE GENOMIC DNA]</scope>
</reference>
<gene>
    <name evidence="6" type="ORF">ZT1E4_G2733</name>
</gene>
<evidence type="ECO:0000256" key="5">
    <source>
        <dbReference type="SAM" id="Phobius"/>
    </source>
</evidence>
<feature type="transmembrane region" description="Helical" evidence="5">
    <location>
        <begin position="208"/>
        <end position="231"/>
    </location>
</feature>
<keyword evidence="2 5" id="KW-0812">Transmembrane</keyword>
<dbReference type="Pfam" id="PF00083">
    <property type="entry name" value="Sugar_tr"/>
    <property type="match status" value="2"/>
</dbReference>
<feature type="transmembrane region" description="Helical" evidence="5">
    <location>
        <begin position="243"/>
        <end position="263"/>
    </location>
</feature>
<feature type="transmembrane region" description="Helical" evidence="5">
    <location>
        <begin position="138"/>
        <end position="162"/>
    </location>
</feature>
<protein>
    <recommendedName>
        <fullName evidence="8">Major facilitator superfamily (MFS) profile domain-containing protein</fullName>
    </recommendedName>
</protein>
<dbReference type="Gene3D" id="1.20.1250.20">
    <property type="entry name" value="MFS general substrate transporter like domains"/>
    <property type="match status" value="2"/>
</dbReference>
<evidence type="ECO:0000256" key="3">
    <source>
        <dbReference type="ARBA" id="ARBA00022989"/>
    </source>
</evidence>
<dbReference type="PANTHER" id="PTHR48022:SF2">
    <property type="entry name" value="PLASTIDIC GLUCOSE TRANSPORTER 4"/>
    <property type="match status" value="1"/>
</dbReference>
<evidence type="ECO:0000256" key="1">
    <source>
        <dbReference type="ARBA" id="ARBA00004141"/>
    </source>
</evidence>
<dbReference type="EMBL" id="LT854254">
    <property type="protein sequence ID" value="SMR46115.1"/>
    <property type="molecule type" value="Genomic_DNA"/>
</dbReference>
<dbReference type="InterPro" id="IPR005828">
    <property type="entry name" value="MFS_sugar_transport-like"/>
</dbReference>
<dbReference type="PANTHER" id="PTHR48022">
    <property type="entry name" value="PLASTIDIC GLUCOSE TRANSPORTER 4"/>
    <property type="match status" value="1"/>
</dbReference>
<evidence type="ECO:0000256" key="4">
    <source>
        <dbReference type="ARBA" id="ARBA00023136"/>
    </source>
</evidence>
<sequence length="333" mass="35610">MAVIHFNGEVSPASNRGLLSGSMLFFNALGDLCGAGMRRAYATETASKGWLIPIAVQFIPAVLFLIFIWVTVESPRWLIVKGRRDDALASLNRLRPKEDVAKGLTSVEIDAIVQSLEEQVGQDQGRWIGTYDWLGRRFFSIAGGTLTFLTIVATLGTGGSAAAPVSNTYSANTVIASIILTATFAHWSVTNAFVIGGEIGGTRHRRKLLAVGGVVNMLVAILITSVTPYLTNKAPGSVGLAARVGWFFAAASAFLALLGFFFVPELRGRSLEDTDELFDHCLWGWQFSKYQSVGIGAKIAAIQVSDSVRLRGASITSKKGGVHVVAGSEKSEV</sequence>
<keyword evidence="4 5" id="KW-0472">Membrane</keyword>
<dbReference type="Proteomes" id="UP000245764">
    <property type="component" value="Chromosome 2"/>
</dbReference>
<accession>A0A2H1FXQ6</accession>
<comment type="subcellular location">
    <subcellularLocation>
        <location evidence="1">Membrane</location>
        <topology evidence="1">Multi-pass membrane protein</topology>
    </subcellularLocation>
</comment>
<dbReference type="AlphaFoldDB" id="A0A2H1FXQ6"/>
<name>A0A2H1FXQ6_ZYMTR</name>
<organism evidence="6 7">
    <name type="scientific">Zymoseptoria tritici ST99CH_1E4</name>
    <dbReference type="NCBI Taxonomy" id="1276532"/>
    <lineage>
        <taxon>Eukaryota</taxon>
        <taxon>Fungi</taxon>
        <taxon>Dikarya</taxon>
        <taxon>Ascomycota</taxon>
        <taxon>Pezizomycotina</taxon>
        <taxon>Dothideomycetes</taxon>
        <taxon>Dothideomycetidae</taxon>
        <taxon>Mycosphaerellales</taxon>
        <taxon>Mycosphaerellaceae</taxon>
        <taxon>Zymoseptoria</taxon>
    </lineage>
</organism>
<evidence type="ECO:0008006" key="8">
    <source>
        <dbReference type="Google" id="ProtNLM"/>
    </source>
</evidence>
<feature type="transmembrane region" description="Helical" evidence="5">
    <location>
        <begin position="50"/>
        <end position="72"/>
    </location>
</feature>
<keyword evidence="3 5" id="KW-1133">Transmembrane helix</keyword>
<dbReference type="SUPFAM" id="SSF103473">
    <property type="entry name" value="MFS general substrate transporter"/>
    <property type="match status" value="1"/>
</dbReference>